<dbReference type="Gene3D" id="2.40.420.20">
    <property type="match status" value="1"/>
</dbReference>
<sequence>MKKRMGSFLQPTGNTEGRRGGAFQPWVAFLAMGLWVLLGQALSVPAAPPAHGGGQPLPVGVVPVVERDVNPPAEYVGHVEAIQTVDLKARVEGFLQEVRFQEGAAIQEGDVLYVIEQDLYQARVAASKAQVAQARAVLERAQRYLKRLQAARPASVPATDMDTALTQVMEARANLEAAKAQLAIDRINLAYTVIRAPIGGRIGRTAFTRGNLVGPSSGTLATVVQMDPIRVVYSVSENDASAIQAALRDAASEPEGRLLTPRLRLGDGSTYPHTGRVDFVDNQVDATTATLAVRARFPNPEGRLIPGQYVTVLVKNRSSRLMPVVPQAAVLVNSQGRYVLVVDDKNQVAARPVRLGPALETQWAVESGLKPGERVIVQGIQKVRPGMTVVPRVVQGKGR</sequence>
<evidence type="ECO:0000259" key="5">
    <source>
        <dbReference type="Pfam" id="PF25917"/>
    </source>
</evidence>
<dbReference type="AlphaFoldDB" id="A0A1W1XPS1"/>
<dbReference type="Gene3D" id="1.10.287.470">
    <property type="entry name" value="Helix hairpin bin"/>
    <property type="match status" value="1"/>
</dbReference>
<dbReference type="Gene3D" id="2.40.30.170">
    <property type="match status" value="1"/>
</dbReference>
<proteinExistence type="inferred from homology"/>
<organism evidence="8 9">
    <name type="scientific">Desulfacinum hydrothermale DSM 13146</name>
    <dbReference type="NCBI Taxonomy" id="1121390"/>
    <lineage>
        <taxon>Bacteria</taxon>
        <taxon>Pseudomonadati</taxon>
        <taxon>Thermodesulfobacteriota</taxon>
        <taxon>Syntrophobacteria</taxon>
        <taxon>Syntrophobacterales</taxon>
        <taxon>Syntrophobacteraceae</taxon>
        <taxon>Desulfacinum</taxon>
    </lineage>
</organism>
<dbReference type="InterPro" id="IPR058624">
    <property type="entry name" value="MdtA-like_HH"/>
</dbReference>
<dbReference type="Proteomes" id="UP000192783">
    <property type="component" value="Unassembled WGS sequence"/>
</dbReference>
<feature type="domain" description="Multidrug resistance protein MdtA-like C-terminal permuted SH3" evidence="7">
    <location>
        <begin position="324"/>
        <end position="382"/>
    </location>
</feature>
<feature type="coiled-coil region" evidence="3">
    <location>
        <begin position="131"/>
        <end position="181"/>
    </location>
</feature>
<dbReference type="Gene3D" id="2.40.50.100">
    <property type="match status" value="1"/>
</dbReference>
<dbReference type="GO" id="GO:0022857">
    <property type="term" value="F:transmembrane transporter activity"/>
    <property type="evidence" value="ECO:0007669"/>
    <property type="project" value="InterPro"/>
</dbReference>
<accession>A0A1W1XPS1</accession>
<dbReference type="Pfam" id="PF25876">
    <property type="entry name" value="HH_MFP_RND"/>
    <property type="match status" value="1"/>
</dbReference>
<reference evidence="8 9" key="1">
    <citation type="submission" date="2017-04" db="EMBL/GenBank/DDBJ databases">
        <authorList>
            <person name="Afonso C.L."/>
            <person name="Miller P.J."/>
            <person name="Scott M.A."/>
            <person name="Spackman E."/>
            <person name="Goraichik I."/>
            <person name="Dimitrov K.M."/>
            <person name="Suarez D.L."/>
            <person name="Swayne D.E."/>
        </authorList>
    </citation>
    <scope>NUCLEOTIDE SEQUENCE [LARGE SCALE GENOMIC DNA]</scope>
    <source>
        <strain evidence="8 9">DSM 13146</strain>
    </source>
</reference>
<gene>
    <name evidence="8" type="ORF">SAMN02746041_02357</name>
</gene>
<evidence type="ECO:0000256" key="3">
    <source>
        <dbReference type="SAM" id="Coils"/>
    </source>
</evidence>
<dbReference type="NCBIfam" id="TIGR01730">
    <property type="entry name" value="RND_mfp"/>
    <property type="match status" value="1"/>
</dbReference>
<dbReference type="InterPro" id="IPR006143">
    <property type="entry name" value="RND_pump_MFP"/>
</dbReference>
<dbReference type="PANTHER" id="PTHR30158">
    <property type="entry name" value="ACRA/E-RELATED COMPONENT OF DRUG EFFLUX TRANSPORTER"/>
    <property type="match status" value="1"/>
</dbReference>
<dbReference type="SUPFAM" id="SSF111369">
    <property type="entry name" value="HlyD-like secretion proteins"/>
    <property type="match status" value="1"/>
</dbReference>
<feature type="domain" description="Multidrug resistance protein MdtA-like alpha-helical hairpin" evidence="4">
    <location>
        <begin position="126"/>
        <end position="192"/>
    </location>
</feature>
<dbReference type="GO" id="GO:0046677">
    <property type="term" value="P:response to antibiotic"/>
    <property type="evidence" value="ECO:0007669"/>
    <property type="project" value="TreeGrafter"/>
</dbReference>
<comment type="subcellular location">
    <subcellularLocation>
        <location evidence="1">Cell envelope</location>
    </subcellularLocation>
</comment>
<dbReference type="InterPro" id="IPR058627">
    <property type="entry name" value="MdtA-like_C"/>
</dbReference>
<dbReference type="STRING" id="1121390.SAMN02746041_02357"/>
<evidence type="ECO:0000313" key="9">
    <source>
        <dbReference type="Proteomes" id="UP000192783"/>
    </source>
</evidence>
<evidence type="ECO:0000259" key="6">
    <source>
        <dbReference type="Pfam" id="PF25944"/>
    </source>
</evidence>
<name>A0A1W1XPS1_9BACT</name>
<dbReference type="GO" id="GO:0030313">
    <property type="term" value="C:cell envelope"/>
    <property type="evidence" value="ECO:0007669"/>
    <property type="project" value="UniProtKB-SubCell"/>
</dbReference>
<evidence type="ECO:0000256" key="2">
    <source>
        <dbReference type="ARBA" id="ARBA00009477"/>
    </source>
</evidence>
<dbReference type="InterPro" id="IPR058626">
    <property type="entry name" value="MdtA-like_b-barrel"/>
</dbReference>
<keyword evidence="3" id="KW-0175">Coiled coil</keyword>
<keyword evidence="9" id="KW-1185">Reference proteome</keyword>
<evidence type="ECO:0000259" key="4">
    <source>
        <dbReference type="Pfam" id="PF25876"/>
    </source>
</evidence>
<feature type="domain" description="Multidrug resistance protein MdtA-like beta-barrel" evidence="6">
    <location>
        <begin position="228"/>
        <end position="315"/>
    </location>
</feature>
<evidence type="ECO:0000259" key="7">
    <source>
        <dbReference type="Pfam" id="PF25967"/>
    </source>
</evidence>
<dbReference type="Pfam" id="PF25917">
    <property type="entry name" value="BSH_RND"/>
    <property type="match status" value="1"/>
</dbReference>
<dbReference type="Pfam" id="PF25967">
    <property type="entry name" value="RND-MFP_C"/>
    <property type="match status" value="1"/>
</dbReference>
<dbReference type="EMBL" id="FWXF01000013">
    <property type="protein sequence ID" value="SMC25521.1"/>
    <property type="molecule type" value="Genomic_DNA"/>
</dbReference>
<evidence type="ECO:0000313" key="8">
    <source>
        <dbReference type="EMBL" id="SMC25521.1"/>
    </source>
</evidence>
<comment type="similarity">
    <text evidence="2">Belongs to the membrane fusion protein (MFP) (TC 8.A.1) family.</text>
</comment>
<dbReference type="GO" id="GO:0005886">
    <property type="term" value="C:plasma membrane"/>
    <property type="evidence" value="ECO:0007669"/>
    <property type="project" value="TreeGrafter"/>
</dbReference>
<dbReference type="Pfam" id="PF25944">
    <property type="entry name" value="Beta-barrel_RND"/>
    <property type="match status" value="1"/>
</dbReference>
<dbReference type="RefSeq" id="WP_170920562.1">
    <property type="nucleotide sequence ID" value="NZ_FWXF01000013.1"/>
</dbReference>
<evidence type="ECO:0000256" key="1">
    <source>
        <dbReference type="ARBA" id="ARBA00004196"/>
    </source>
</evidence>
<dbReference type="FunFam" id="2.40.420.20:FF:000001">
    <property type="entry name" value="Efflux RND transporter periplasmic adaptor subunit"/>
    <property type="match status" value="1"/>
</dbReference>
<dbReference type="InterPro" id="IPR058625">
    <property type="entry name" value="MdtA-like_BSH"/>
</dbReference>
<protein>
    <submittedName>
        <fullName evidence="8">Membrane fusion protein, multidrug efflux system</fullName>
    </submittedName>
</protein>
<feature type="domain" description="Multidrug resistance protein MdtA-like barrel-sandwich hybrid" evidence="5">
    <location>
        <begin position="84"/>
        <end position="219"/>
    </location>
</feature>